<accession>A0A365QLW2</accession>
<dbReference type="Pfam" id="PF18739">
    <property type="entry name" value="HEPN_Apea"/>
    <property type="match status" value="1"/>
</dbReference>
<dbReference type="RefSeq" id="WP_113047257.1">
    <property type="nucleotide sequence ID" value="NZ_QMFZ01000034.1"/>
</dbReference>
<evidence type="ECO:0000259" key="2">
    <source>
        <dbReference type="Pfam" id="PF18862"/>
    </source>
</evidence>
<gene>
    <name evidence="3" type="ORF">DPV79_30995</name>
</gene>
<feature type="domain" description="Apea-like HEPN" evidence="1">
    <location>
        <begin position="318"/>
        <end position="449"/>
    </location>
</feature>
<keyword evidence="4" id="KW-1185">Reference proteome</keyword>
<sequence>MDKANIVDEQGYFWWRDEKYPSAQFAPEQHVTGWLKISGNGEIRLELDGVLPTGKHPLEQITDNLSRKLPFRSIQGITKKTGKRVLLIDAVGVGGQFNSNRFSFEKYIATMCLVGDIDLPRKADVPRFSAVEVDLTGFENWLHLGTLDVKNTRRTMTLKSEVVRDVVFNTSVGRLTFEKHTEVVEPNGLHRFEAKVREYMTLTFQHKKALAPDQVRDEFGAMQDLMTLLTNSHYALAWPVVRISRTKKFFNFYFRRIGSSASPPELHELPINFVQLQGSFGGLYEAWRIKRDEFGAGFYSYLSTKRDVNLYVENHFANLVQGLEYFHRTKYGSVQPDGPLLEKITRILDGVESTKDRKWLAGRLRHAAEPSLEERLNEIFVTLPLDIDGNRLRLFAKSCADIRNDLAHFGGQRTRERSADFLLELSRKSVALGFFYHMTLLREIGLSDQLIKEWLRPGIATMRARAALVESGILDKSALTGK</sequence>
<feature type="domain" description="ApeA N-terminal" evidence="2">
    <location>
        <begin position="10"/>
        <end position="285"/>
    </location>
</feature>
<dbReference type="Pfam" id="PF18862">
    <property type="entry name" value="ApeA_NTD1"/>
    <property type="match status" value="1"/>
</dbReference>
<evidence type="ECO:0000259" key="1">
    <source>
        <dbReference type="Pfam" id="PF18739"/>
    </source>
</evidence>
<dbReference type="Proteomes" id="UP000252458">
    <property type="component" value="Unassembled WGS sequence"/>
</dbReference>
<evidence type="ECO:0000313" key="4">
    <source>
        <dbReference type="Proteomes" id="UP000252458"/>
    </source>
</evidence>
<reference evidence="3 4" key="1">
    <citation type="submission" date="2018-06" db="EMBL/GenBank/DDBJ databases">
        <title>Draft genome sequence of Burkholderia reimsis strain BE51 isolated from a French agricultural soil.</title>
        <authorList>
            <person name="Esmaeel Q."/>
        </authorList>
    </citation>
    <scope>NUCLEOTIDE SEQUENCE [LARGE SCALE GENOMIC DNA]</scope>
    <source>
        <strain evidence="3 4">BE51</strain>
    </source>
</reference>
<organism evidence="3 4">
    <name type="scientific">Burkholderia reimsis</name>
    <dbReference type="NCBI Taxonomy" id="2234132"/>
    <lineage>
        <taxon>Bacteria</taxon>
        <taxon>Pseudomonadati</taxon>
        <taxon>Pseudomonadota</taxon>
        <taxon>Betaproteobacteria</taxon>
        <taxon>Burkholderiales</taxon>
        <taxon>Burkholderiaceae</taxon>
        <taxon>Burkholderia</taxon>
    </lineage>
</organism>
<dbReference type="AlphaFoldDB" id="A0A365QLW2"/>
<dbReference type="InterPro" id="IPR041229">
    <property type="entry name" value="HEPN_Apea"/>
</dbReference>
<name>A0A365QLW2_9BURK</name>
<dbReference type="InterPro" id="IPR041223">
    <property type="entry name" value="ApeA_NTD"/>
</dbReference>
<protein>
    <submittedName>
        <fullName evidence="3">Uncharacterized protein</fullName>
    </submittedName>
</protein>
<proteinExistence type="predicted"/>
<dbReference type="EMBL" id="QMFZ01000034">
    <property type="protein sequence ID" value="RBB34622.1"/>
    <property type="molecule type" value="Genomic_DNA"/>
</dbReference>
<comment type="caution">
    <text evidence="3">The sequence shown here is derived from an EMBL/GenBank/DDBJ whole genome shotgun (WGS) entry which is preliminary data.</text>
</comment>
<evidence type="ECO:0000313" key="3">
    <source>
        <dbReference type="EMBL" id="RBB34622.1"/>
    </source>
</evidence>